<dbReference type="InterPro" id="IPR047274">
    <property type="entry name" value="KH-I_NOVA_rpt3"/>
</dbReference>
<evidence type="ECO:0000256" key="6">
    <source>
        <dbReference type="ARBA" id="ARBA00023187"/>
    </source>
</evidence>
<evidence type="ECO:0000256" key="2">
    <source>
        <dbReference type="ARBA" id="ARBA00022664"/>
    </source>
</evidence>
<accession>A0A1A8VHK1</accession>
<dbReference type="FunFam" id="3.30.1370.10:FF:000020">
    <property type="entry name" value="RNA-binding protein Nova-1 isoform 1"/>
    <property type="match status" value="1"/>
</dbReference>
<feature type="region of interest" description="Disordered" evidence="10">
    <location>
        <begin position="1"/>
        <end position="51"/>
    </location>
</feature>
<gene>
    <name evidence="12" type="primary">NOVA2</name>
</gene>
<name>A0A1A8VHK1_NOTFU</name>
<keyword evidence="2" id="KW-0507">mRNA processing</keyword>
<sequence length="496" mass="51007">MMAGGAVQQNGIFSNPHHHSQQPHMEADPPDSRKRPLETPTEASSTKRTNTGEEGEYFLKVLIPSYAAGSIIGKGGQTIVQLQKETGATIKLSKSKDFYPGTTERVCLIQGTVEALNGVHDFIAEKVREMPQSTQKTEPVSILQPQTTVNPDRVKQAKLIVPNSTAGLIIGKGGATVKAVMEQSGAWVQLSQKPEGINLQERVVTISGEPEQNRKAVEIIVQKIQEDPQSSSCLNISYSNVTGPVANSNPTGSPYANSTEVMPAAAAAAAATASSLLGQAGLAGVGAFPTTMSSFSGNDLLAITSALNTLASYGYNTNTLGLGLNPAAASGVLAAVAASANPAAAAAANLLASYANDASGSAGHPATGLSGFSLGSLAAATGASNGYLNASSPLMASSLLATEKLADGAKDVVEIAVPENLVGAILGKGGKTLVEYQELTGARIQISKKGEFIPGTRNRKVTITGSPAATQAAQYLISQRITYEQGVRATNPQKVG</sequence>
<feature type="domain" description="K Homology" evidence="11">
    <location>
        <begin position="153"/>
        <end position="225"/>
    </location>
</feature>
<evidence type="ECO:0000313" key="12">
    <source>
        <dbReference type="EMBL" id="SBS58643.1"/>
    </source>
</evidence>
<dbReference type="EMBL" id="HAEJ01018186">
    <property type="protein sequence ID" value="SBS58643.1"/>
    <property type="molecule type" value="Transcribed_RNA"/>
</dbReference>
<comment type="subcellular location">
    <subcellularLocation>
        <location evidence="1">Nucleus</location>
    </subcellularLocation>
</comment>
<dbReference type="InterPro" id="IPR047275">
    <property type="entry name" value="KH-I_NOVA_rpt1"/>
</dbReference>
<dbReference type="InterPro" id="IPR047276">
    <property type="entry name" value="KH-I_NOVA_rpt2"/>
</dbReference>
<dbReference type="SMART" id="SM00322">
    <property type="entry name" value="KH"/>
    <property type="match status" value="3"/>
</dbReference>
<dbReference type="Pfam" id="PF00013">
    <property type="entry name" value="KH_1"/>
    <property type="match status" value="3"/>
</dbReference>
<evidence type="ECO:0000256" key="1">
    <source>
        <dbReference type="ARBA" id="ARBA00004123"/>
    </source>
</evidence>
<evidence type="ECO:0000256" key="4">
    <source>
        <dbReference type="ARBA" id="ARBA00022884"/>
    </source>
</evidence>
<dbReference type="InterPro" id="IPR004088">
    <property type="entry name" value="KH_dom_type_1"/>
</dbReference>
<proteinExistence type="predicted"/>
<evidence type="ECO:0000259" key="11">
    <source>
        <dbReference type="SMART" id="SM00322"/>
    </source>
</evidence>
<dbReference type="FunFam" id="3.30.1370.10:FF:000019">
    <property type="entry name" value="RNA-binding protein Nova-1 isoform 1"/>
    <property type="match status" value="1"/>
</dbReference>
<protein>
    <submittedName>
        <fullName evidence="12">Neuro-oncological ventral antigen 2</fullName>
    </submittedName>
</protein>
<keyword evidence="7" id="KW-0539">Nucleus</keyword>
<comment type="subunit">
    <text evidence="8">Interacts with PTBP2; the interaction is direct.</text>
</comment>
<dbReference type="InterPro" id="IPR004087">
    <property type="entry name" value="KH_dom"/>
</dbReference>
<feature type="domain" description="K Homology" evidence="11">
    <location>
        <begin position="55"/>
        <end position="128"/>
    </location>
</feature>
<keyword evidence="4 9" id="KW-0694">RNA-binding</keyword>
<organism evidence="12">
    <name type="scientific">Nothobranchius furzeri</name>
    <name type="common">Turquoise killifish</name>
    <dbReference type="NCBI Taxonomy" id="105023"/>
    <lineage>
        <taxon>Eukaryota</taxon>
        <taxon>Metazoa</taxon>
        <taxon>Chordata</taxon>
        <taxon>Craniata</taxon>
        <taxon>Vertebrata</taxon>
        <taxon>Euteleostomi</taxon>
        <taxon>Actinopterygii</taxon>
        <taxon>Neopterygii</taxon>
        <taxon>Teleostei</taxon>
        <taxon>Neoteleostei</taxon>
        <taxon>Acanthomorphata</taxon>
        <taxon>Ovalentaria</taxon>
        <taxon>Atherinomorphae</taxon>
        <taxon>Cyprinodontiformes</taxon>
        <taxon>Nothobranchiidae</taxon>
        <taxon>Nothobranchius</taxon>
    </lineage>
</organism>
<evidence type="ECO:0000256" key="3">
    <source>
        <dbReference type="ARBA" id="ARBA00022737"/>
    </source>
</evidence>
<keyword evidence="3" id="KW-0677">Repeat</keyword>
<dbReference type="CDD" id="cd09031">
    <property type="entry name" value="KH-I_NOVA_rpt3"/>
    <property type="match status" value="1"/>
</dbReference>
<dbReference type="SUPFAM" id="SSF54791">
    <property type="entry name" value="Eukaryotic type KH-domain (KH-domain type I)"/>
    <property type="match status" value="3"/>
</dbReference>
<evidence type="ECO:0000256" key="9">
    <source>
        <dbReference type="PROSITE-ProRule" id="PRU00117"/>
    </source>
</evidence>
<evidence type="ECO:0000256" key="7">
    <source>
        <dbReference type="ARBA" id="ARBA00023242"/>
    </source>
</evidence>
<evidence type="ECO:0000256" key="8">
    <source>
        <dbReference type="ARBA" id="ARBA00034798"/>
    </source>
</evidence>
<dbReference type="FunFam" id="3.30.1370.10:FF:000022">
    <property type="entry name" value="RNA-binding protein Nova-1 isoform 1"/>
    <property type="match status" value="1"/>
</dbReference>
<dbReference type="GO" id="GO:0006397">
    <property type="term" value="P:mRNA processing"/>
    <property type="evidence" value="ECO:0007669"/>
    <property type="project" value="UniProtKB-KW"/>
</dbReference>
<evidence type="ECO:0000256" key="10">
    <source>
        <dbReference type="SAM" id="MobiDB-lite"/>
    </source>
</evidence>
<keyword evidence="5" id="KW-0524">Neurogenesis</keyword>
<dbReference type="GO" id="GO:0008380">
    <property type="term" value="P:RNA splicing"/>
    <property type="evidence" value="ECO:0007669"/>
    <property type="project" value="UniProtKB-KW"/>
</dbReference>
<reference evidence="12" key="2">
    <citation type="submission" date="2016-06" db="EMBL/GenBank/DDBJ databases">
        <title>The genome of a short-lived fish provides insights into sex chromosome evolution and the genetic control of aging.</title>
        <authorList>
            <person name="Reichwald K."/>
            <person name="Felder M."/>
            <person name="Petzold A."/>
            <person name="Koch P."/>
            <person name="Groth M."/>
            <person name="Platzer M."/>
        </authorList>
    </citation>
    <scope>NUCLEOTIDE SEQUENCE</scope>
    <source>
        <tissue evidence="12">Brain</tissue>
    </source>
</reference>
<dbReference type="PANTHER" id="PTHR10288">
    <property type="entry name" value="KH DOMAIN CONTAINING RNA BINDING PROTEIN"/>
    <property type="match status" value="1"/>
</dbReference>
<dbReference type="PROSITE" id="PS50084">
    <property type="entry name" value="KH_TYPE_1"/>
    <property type="match status" value="3"/>
</dbReference>
<dbReference type="InterPro" id="IPR036612">
    <property type="entry name" value="KH_dom_type_1_sf"/>
</dbReference>
<dbReference type="GO" id="GO:0003723">
    <property type="term" value="F:RNA binding"/>
    <property type="evidence" value="ECO:0007669"/>
    <property type="project" value="UniProtKB-UniRule"/>
</dbReference>
<dbReference type="GO" id="GO:0007399">
    <property type="term" value="P:nervous system development"/>
    <property type="evidence" value="ECO:0007669"/>
    <property type="project" value="UniProtKB-KW"/>
</dbReference>
<dbReference type="CDD" id="cd22435">
    <property type="entry name" value="KH-I_NOVA_rpt1"/>
    <property type="match status" value="1"/>
</dbReference>
<feature type="domain" description="K Homology" evidence="11">
    <location>
        <begin position="409"/>
        <end position="482"/>
    </location>
</feature>
<dbReference type="CDD" id="cd22436">
    <property type="entry name" value="KH-I_NOVA_rpt2"/>
    <property type="match status" value="1"/>
</dbReference>
<keyword evidence="6" id="KW-0508">mRNA splicing</keyword>
<dbReference type="Gene3D" id="3.30.1370.10">
    <property type="entry name" value="K Homology domain, type 1"/>
    <property type="match status" value="3"/>
</dbReference>
<dbReference type="GO" id="GO:0005634">
    <property type="term" value="C:nucleus"/>
    <property type="evidence" value="ECO:0007669"/>
    <property type="project" value="UniProtKB-SubCell"/>
</dbReference>
<feature type="compositionally biased region" description="Basic and acidic residues" evidence="10">
    <location>
        <begin position="25"/>
        <end position="37"/>
    </location>
</feature>
<evidence type="ECO:0000256" key="5">
    <source>
        <dbReference type="ARBA" id="ARBA00022902"/>
    </source>
</evidence>
<reference evidence="12" key="1">
    <citation type="submission" date="2016-05" db="EMBL/GenBank/DDBJ databases">
        <authorList>
            <person name="Lavstsen T."/>
            <person name="Jespersen J.S."/>
        </authorList>
    </citation>
    <scope>NUCLEOTIDE SEQUENCE</scope>
    <source>
        <tissue evidence="12">Brain</tissue>
    </source>
</reference>
<dbReference type="AlphaFoldDB" id="A0A1A8VHK1"/>